<reference evidence="9 10" key="1">
    <citation type="journal article" date="2021" name="Elife">
        <title>Chloroplast acquisition without the gene transfer in kleptoplastic sea slugs, Plakobranchus ocellatus.</title>
        <authorList>
            <person name="Maeda T."/>
            <person name="Takahashi S."/>
            <person name="Yoshida T."/>
            <person name="Shimamura S."/>
            <person name="Takaki Y."/>
            <person name="Nagai Y."/>
            <person name="Toyoda A."/>
            <person name="Suzuki Y."/>
            <person name="Arimoto A."/>
            <person name="Ishii H."/>
            <person name="Satoh N."/>
            <person name="Nishiyama T."/>
            <person name="Hasebe M."/>
            <person name="Maruyama T."/>
            <person name="Minagawa J."/>
            <person name="Obokata J."/>
            <person name="Shigenobu S."/>
        </authorList>
    </citation>
    <scope>NUCLEOTIDE SEQUENCE [LARGE SCALE GENOMIC DNA]</scope>
</reference>
<dbReference type="Proteomes" id="UP000735302">
    <property type="component" value="Unassembled WGS sequence"/>
</dbReference>
<feature type="domain" description="Neurofascin/L1/NrCAM C-terminal" evidence="8">
    <location>
        <begin position="193"/>
        <end position="282"/>
    </location>
</feature>
<evidence type="ECO:0000256" key="4">
    <source>
        <dbReference type="ARBA" id="ARBA00023136"/>
    </source>
</evidence>
<dbReference type="GO" id="GO:0016020">
    <property type="term" value="C:membrane"/>
    <property type="evidence" value="ECO:0007669"/>
    <property type="project" value="UniProtKB-SubCell"/>
</dbReference>
<protein>
    <submittedName>
        <fullName evidence="9">Neural cell adhesion molecule l1</fullName>
    </submittedName>
</protein>
<sequence>MTSSVNCGIGLIILTLISFEWVSICCCRAGKNASISTGITLRSRGRVNFNLLPITVTNDPKLRQEIKKGDIVNLTVTATTDPSETLAYKWEFNNDTYPVKPPHVTYNPKTYDAYINTSLLTQEEYETIGGVYYRILSHANDQKIVAMEVILKDKPIVGPVVSKGGIDMWIIGLIIGILFLIVVIIIIIFVICRKKQEGDYNVDKKETGAGLDPEKELKEKGFDDYSRPTYDDYEYPEKKPRGELEYDDVPIGGDDESLAEYGDETDLHFNEDGSFIGVYQNNKGGPPRQPKSVESAI</sequence>
<feature type="region of interest" description="Disordered" evidence="5">
    <location>
        <begin position="277"/>
        <end position="297"/>
    </location>
</feature>
<feature type="chain" id="PRO_5043573615" evidence="7">
    <location>
        <begin position="30"/>
        <end position="297"/>
    </location>
</feature>
<evidence type="ECO:0000256" key="5">
    <source>
        <dbReference type="SAM" id="MobiDB-lite"/>
    </source>
</evidence>
<organism evidence="9 10">
    <name type="scientific">Plakobranchus ocellatus</name>
    <dbReference type="NCBI Taxonomy" id="259542"/>
    <lineage>
        <taxon>Eukaryota</taxon>
        <taxon>Metazoa</taxon>
        <taxon>Spiralia</taxon>
        <taxon>Lophotrochozoa</taxon>
        <taxon>Mollusca</taxon>
        <taxon>Gastropoda</taxon>
        <taxon>Heterobranchia</taxon>
        <taxon>Euthyneura</taxon>
        <taxon>Panpulmonata</taxon>
        <taxon>Sacoglossa</taxon>
        <taxon>Placobranchoidea</taxon>
        <taxon>Plakobranchidae</taxon>
        <taxon>Plakobranchus</taxon>
    </lineage>
</organism>
<dbReference type="AlphaFoldDB" id="A0AAV4D002"/>
<evidence type="ECO:0000256" key="6">
    <source>
        <dbReference type="SAM" id="Phobius"/>
    </source>
</evidence>
<keyword evidence="4 6" id="KW-0472">Membrane</keyword>
<evidence type="ECO:0000256" key="2">
    <source>
        <dbReference type="ARBA" id="ARBA00022692"/>
    </source>
</evidence>
<evidence type="ECO:0000259" key="8">
    <source>
        <dbReference type="Pfam" id="PF13882"/>
    </source>
</evidence>
<proteinExistence type="predicted"/>
<dbReference type="InterPro" id="IPR026966">
    <property type="entry name" value="Neurofascin/L1/NrCAM_C"/>
</dbReference>
<feature type="compositionally biased region" description="Basic and acidic residues" evidence="5">
    <location>
        <begin position="216"/>
        <end position="244"/>
    </location>
</feature>
<comment type="caution">
    <text evidence="9">The sequence shown here is derived from an EMBL/GenBank/DDBJ whole genome shotgun (WGS) entry which is preliminary data.</text>
</comment>
<feature type="signal peptide" evidence="7">
    <location>
        <begin position="1"/>
        <end position="29"/>
    </location>
</feature>
<dbReference type="Pfam" id="PF13882">
    <property type="entry name" value="Bravo_FIGEY"/>
    <property type="match status" value="1"/>
</dbReference>
<dbReference type="EMBL" id="BLXT01007237">
    <property type="protein sequence ID" value="GFO37484.1"/>
    <property type="molecule type" value="Genomic_DNA"/>
</dbReference>
<feature type="compositionally biased region" description="Acidic residues" evidence="5">
    <location>
        <begin position="245"/>
        <end position="263"/>
    </location>
</feature>
<keyword evidence="10" id="KW-1185">Reference proteome</keyword>
<feature type="region of interest" description="Disordered" evidence="5">
    <location>
        <begin position="216"/>
        <end position="263"/>
    </location>
</feature>
<evidence type="ECO:0000256" key="1">
    <source>
        <dbReference type="ARBA" id="ARBA00004167"/>
    </source>
</evidence>
<keyword evidence="7" id="KW-0732">Signal</keyword>
<accession>A0AAV4D002</accession>
<evidence type="ECO:0000313" key="10">
    <source>
        <dbReference type="Proteomes" id="UP000735302"/>
    </source>
</evidence>
<comment type="subcellular location">
    <subcellularLocation>
        <location evidence="1">Membrane</location>
        <topology evidence="1">Single-pass membrane protein</topology>
    </subcellularLocation>
</comment>
<evidence type="ECO:0000256" key="3">
    <source>
        <dbReference type="ARBA" id="ARBA00022989"/>
    </source>
</evidence>
<gene>
    <name evidence="9" type="ORF">PoB_006398900</name>
</gene>
<evidence type="ECO:0000256" key="7">
    <source>
        <dbReference type="SAM" id="SignalP"/>
    </source>
</evidence>
<evidence type="ECO:0000313" key="9">
    <source>
        <dbReference type="EMBL" id="GFO37484.1"/>
    </source>
</evidence>
<name>A0AAV4D002_9GAST</name>
<keyword evidence="3 6" id="KW-1133">Transmembrane helix</keyword>
<keyword evidence="2 6" id="KW-0812">Transmembrane</keyword>
<feature type="transmembrane region" description="Helical" evidence="6">
    <location>
        <begin position="168"/>
        <end position="191"/>
    </location>
</feature>